<dbReference type="InterPro" id="IPR008183">
    <property type="entry name" value="Aldose_1/G6P_1-epimerase"/>
</dbReference>
<comment type="caution">
    <text evidence="9">The sequence shown here is derived from an EMBL/GenBank/DDBJ whole genome shotgun (WGS) entry which is preliminary data.</text>
</comment>
<dbReference type="GO" id="GO:0030246">
    <property type="term" value="F:carbohydrate binding"/>
    <property type="evidence" value="ECO:0007669"/>
    <property type="project" value="InterPro"/>
</dbReference>
<comment type="catalytic activity">
    <reaction evidence="5">
        <text>alpha-D-glucose = beta-D-glucose</text>
        <dbReference type="Rhea" id="RHEA:10264"/>
        <dbReference type="ChEBI" id="CHEBI:15903"/>
        <dbReference type="ChEBI" id="CHEBI:17925"/>
        <dbReference type="EC" id="5.1.3.3"/>
    </reaction>
</comment>
<dbReference type="SUPFAM" id="SSF74650">
    <property type="entry name" value="Galactose mutarotase-like"/>
    <property type="match status" value="1"/>
</dbReference>
<evidence type="ECO:0000256" key="5">
    <source>
        <dbReference type="PIRNR" id="PIRNR005096"/>
    </source>
</evidence>
<reference evidence="9 10" key="1">
    <citation type="submission" date="2019-03" db="EMBL/GenBank/DDBJ databases">
        <authorList>
            <person name="Jensen L."/>
            <person name="Storgaard J."/>
            <person name="Sulaj E."/>
            <person name="Schramm A."/>
            <person name="Marshall I.P.G."/>
        </authorList>
    </citation>
    <scope>NUCLEOTIDE SEQUENCE [LARGE SCALE GENOMIC DNA]</scope>
    <source>
        <strain evidence="9 10">2017H2G3</strain>
    </source>
</reference>
<evidence type="ECO:0000313" key="10">
    <source>
        <dbReference type="Proteomes" id="UP000293846"/>
    </source>
</evidence>
<feature type="binding site" evidence="8">
    <location>
        <begin position="175"/>
        <end position="177"/>
    </location>
    <ligand>
        <name>beta-D-galactose</name>
        <dbReference type="ChEBI" id="CHEBI:27667"/>
    </ligand>
</feature>
<evidence type="ECO:0000256" key="6">
    <source>
        <dbReference type="PIRSR" id="PIRSR005096-1"/>
    </source>
</evidence>
<dbReference type="Proteomes" id="UP000293846">
    <property type="component" value="Unassembled WGS sequence"/>
</dbReference>
<evidence type="ECO:0000313" key="9">
    <source>
        <dbReference type="EMBL" id="TCJ05846.1"/>
    </source>
</evidence>
<organism evidence="9 10">
    <name type="scientific">Cytobacillus praedii</name>
    <dbReference type="NCBI Taxonomy" id="1742358"/>
    <lineage>
        <taxon>Bacteria</taxon>
        <taxon>Bacillati</taxon>
        <taxon>Bacillota</taxon>
        <taxon>Bacilli</taxon>
        <taxon>Bacillales</taxon>
        <taxon>Bacillaceae</taxon>
        <taxon>Cytobacillus</taxon>
    </lineage>
</organism>
<keyword evidence="10" id="KW-1185">Reference proteome</keyword>
<comment type="similarity">
    <text evidence="2 5">Belongs to the aldose epimerase family.</text>
</comment>
<dbReference type="GO" id="GO:0005737">
    <property type="term" value="C:cytoplasm"/>
    <property type="evidence" value="ECO:0007669"/>
    <property type="project" value="TreeGrafter"/>
</dbReference>
<dbReference type="InterPro" id="IPR014718">
    <property type="entry name" value="GH-type_carb-bd"/>
</dbReference>
<feature type="active site" description="Proton acceptor" evidence="6">
    <location>
        <position position="311"/>
    </location>
</feature>
<feature type="binding site" evidence="7">
    <location>
        <position position="249"/>
    </location>
    <ligand>
        <name>beta-D-galactose</name>
        <dbReference type="ChEBI" id="CHEBI:27667"/>
    </ligand>
</feature>
<dbReference type="UniPathway" id="UPA00242"/>
<protein>
    <recommendedName>
        <fullName evidence="5">Aldose 1-epimerase</fullName>
        <ecNumber evidence="5">5.1.3.3</ecNumber>
    </recommendedName>
</protein>
<keyword evidence="4 5" id="KW-0119">Carbohydrate metabolism</keyword>
<feature type="active site" description="Proton donor" evidence="6">
    <location>
        <position position="175"/>
    </location>
</feature>
<sequence>MRITTKVTNGKWKEYTLSNDSGISMNVLNYGGIITKIMVPDQKGNIENVVLGYRDYRDYQSDPHYFGAIIGRVAGRIQGASFKVENRTYPLSANNGKNHLHGGPNGFHQVIWDTVPFQTQDAIGLKLTYKSVDGEAGYPGNLEMMITYTLNNKNQLSLDYAATCDQTTPLTLTNHSYFNLSGNLKNTIQDHHVTIASSRFAELNEDLIPTGKLVDVDETPFDFRNSGLVLGTGFNSTFMQNRIVGNGYDHYFIFDNKLAEAVATLEDPISGRVMSVKTDQPGMVMYTSNAMDTEWTLQEGPSRKYLGICFETQASPASLHHQGFPSVIVKSGEKYEKQTVFSFKLKH</sequence>
<gene>
    <name evidence="9" type="ORF">E0Y62_04035</name>
</gene>
<dbReference type="PANTHER" id="PTHR10091:SF0">
    <property type="entry name" value="GALACTOSE MUTAROTASE"/>
    <property type="match status" value="1"/>
</dbReference>
<dbReference type="AlphaFoldDB" id="A0A4R1AZ01"/>
<accession>A0A4R1AZ01</accession>
<dbReference type="GO" id="GO:0033499">
    <property type="term" value="P:galactose catabolic process via UDP-galactose, Leloir pathway"/>
    <property type="evidence" value="ECO:0007669"/>
    <property type="project" value="TreeGrafter"/>
</dbReference>
<dbReference type="RefSeq" id="WP_131236163.1">
    <property type="nucleotide sequence ID" value="NZ_SJTH01000003.1"/>
</dbReference>
<dbReference type="CDD" id="cd09019">
    <property type="entry name" value="galactose_mutarotase_like"/>
    <property type="match status" value="1"/>
</dbReference>
<dbReference type="InterPro" id="IPR011013">
    <property type="entry name" value="Gal_mutarotase_sf_dom"/>
</dbReference>
<evidence type="ECO:0000256" key="7">
    <source>
        <dbReference type="PIRSR" id="PIRSR005096-2"/>
    </source>
</evidence>
<evidence type="ECO:0000256" key="2">
    <source>
        <dbReference type="ARBA" id="ARBA00006206"/>
    </source>
</evidence>
<dbReference type="Pfam" id="PF01263">
    <property type="entry name" value="Aldose_epim"/>
    <property type="match status" value="1"/>
</dbReference>
<comment type="pathway">
    <text evidence="1 5">Carbohydrate metabolism; hexose metabolism.</text>
</comment>
<dbReference type="EC" id="5.1.3.3" evidence="5"/>
<dbReference type="PANTHER" id="PTHR10091">
    <property type="entry name" value="ALDOSE-1-EPIMERASE"/>
    <property type="match status" value="1"/>
</dbReference>
<dbReference type="InterPro" id="IPR015443">
    <property type="entry name" value="Aldose_1-epimerase"/>
</dbReference>
<dbReference type="EMBL" id="SJTH01000003">
    <property type="protein sequence ID" value="TCJ05846.1"/>
    <property type="molecule type" value="Genomic_DNA"/>
</dbReference>
<dbReference type="STRING" id="1742358.GCA_001439605_03275"/>
<dbReference type="NCBIfam" id="NF008277">
    <property type="entry name" value="PRK11055.1"/>
    <property type="match status" value="1"/>
</dbReference>
<evidence type="ECO:0000256" key="1">
    <source>
        <dbReference type="ARBA" id="ARBA00005028"/>
    </source>
</evidence>
<name>A0A4R1AZ01_9BACI</name>
<evidence type="ECO:0000256" key="4">
    <source>
        <dbReference type="ARBA" id="ARBA00023277"/>
    </source>
</evidence>
<dbReference type="InterPro" id="IPR047215">
    <property type="entry name" value="Galactose_mutarotase-like"/>
</dbReference>
<evidence type="ECO:0000256" key="8">
    <source>
        <dbReference type="PIRSR" id="PIRSR005096-3"/>
    </source>
</evidence>
<proteinExistence type="inferred from homology"/>
<keyword evidence="3 5" id="KW-0413">Isomerase</keyword>
<dbReference type="PIRSF" id="PIRSF005096">
    <property type="entry name" value="GALM"/>
    <property type="match status" value="1"/>
</dbReference>
<dbReference type="GO" id="GO:0004034">
    <property type="term" value="F:aldose 1-epimerase activity"/>
    <property type="evidence" value="ECO:0007669"/>
    <property type="project" value="UniProtKB-EC"/>
</dbReference>
<dbReference type="GO" id="GO:0006006">
    <property type="term" value="P:glucose metabolic process"/>
    <property type="evidence" value="ECO:0007669"/>
    <property type="project" value="TreeGrafter"/>
</dbReference>
<dbReference type="Gene3D" id="2.70.98.10">
    <property type="match status" value="1"/>
</dbReference>
<dbReference type="OrthoDB" id="9779408at2"/>
<evidence type="ECO:0000256" key="3">
    <source>
        <dbReference type="ARBA" id="ARBA00023235"/>
    </source>
</evidence>